<organism evidence="2 4">
    <name type="scientific">Enhydra lutris kenyoni</name>
    <name type="common">northern sea otter</name>
    <dbReference type="NCBI Taxonomy" id="391180"/>
    <lineage>
        <taxon>Eukaryota</taxon>
        <taxon>Metazoa</taxon>
        <taxon>Chordata</taxon>
        <taxon>Craniata</taxon>
        <taxon>Vertebrata</taxon>
        <taxon>Euteleostomi</taxon>
        <taxon>Mammalia</taxon>
        <taxon>Eutheria</taxon>
        <taxon>Laurasiatheria</taxon>
        <taxon>Carnivora</taxon>
        <taxon>Caniformia</taxon>
        <taxon>Musteloidea</taxon>
        <taxon>Mustelidae</taxon>
        <taxon>Lutrinae</taxon>
        <taxon>Enhydra</taxon>
    </lineage>
</organism>
<dbReference type="PANTHER" id="PTHR34533:SF2">
    <property type="entry name" value="COILED-COIL DOMAIN CONTAINING 163"/>
    <property type="match status" value="1"/>
</dbReference>
<reference evidence="3 4" key="1">
    <citation type="submission" date="2025-04" db="UniProtKB">
        <authorList>
            <consortium name="RefSeq"/>
        </authorList>
    </citation>
    <scope>IDENTIFICATION</scope>
    <source>
        <tissue evidence="3 4">Blood</tissue>
    </source>
</reference>
<evidence type="ECO:0000313" key="2">
    <source>
        <dbReference type="Proteomes" id="UP000248482"/>
    </source>
</evidence>
<name>A0A2Y9J1R3_ENHLU</name>
<proteinExistence type="predicted"/>
<dbReference type="RefSeq" id="XP_022352020.1">
    <property type="nucleotide sequence ID" value="XM_022496312.1"/>
</dbReference>
<protein>
    <submittedName>
        <fullName evidence="3 4">Uncharacterized protein LOC111142960</fullName>
    </submittedName>
</protein>
<dbReference type="STRING" id="391180.A0A2Y9J1R3"/>
<keyword evidence="1" id="KW-0175">Coiled coil</keyword>
<dbReference type="Proteomes" id="UP000248482">
    <property type="component" value="Unplaced"/>
</dbReference>
<dbReference type="OrthoDB" id="9904351at2759"/>
<feature type="coiled-coil region" evidence="1">
    <location>
        <begin position="198"/>
        <end position="225"/>
    </location>
</feature>
<dbReference type="PANTHER" id="PTHR34533">
    <property type="entry name" value="TRANSMEMBRANE PROTEIN CCDC163"/>
    <property type="match status" value="1"/>
</dbReference>
<evidence type="ECO:0000256" key="1">
    <source>
        <dbReference type="SAM" id="Coils"/>
    </source>
</evidence>
<keyword evidence="2" id="KW-1185">Reference proteome</keyword>
<evidence type="ECO:0000313" key="3">
    <source>
        <dbReference type="RefSeq" id="XP_022352019.1"/>
    </source>
</evidence>
<dbReference type="KEGG" id="elk:111142960"/>
<feature type="coiled-coil region" evidence="1">
    <location>
        <begin position="141"/>
        <end position="168"/>
    </location>
</feature>
<accession>A0A2Y9J1R3</accession>
<dbReference type="AlphaFoldDB" id="A0A2Y9J1R3"/>
<sequence>MSRSLNWSEHLDALLNATDGNVARIKQRLYPLGVSTAGDLAGTWISPHHLPPQSGVQTRQPWGLETLFVPERLSWAEAHRATCLRDEVSILRSQLQSQAQVTEALRQAVRGLLEEQEQQKYQICALEASLKLLQGGPERRALLLEQHLEGLRRELQVLRSQVQEQAQAQIQTGPRKCSASSGLHQELQNERQLLWEESEILREELKLLRDQLSQHQELLLKQMAEGQQAQAHSSKMLEQLQSGQEGKGHTLEAARTEAQDVRREHNLHRTSVHIFQSNLPVAATFAMSLCSSRSEVSLPDSYSSWEHLRKLGGDFQRSTFSKLEPSSLQL</sequence>
<evidence type="ECO:0000313" key="4">
    <source>
        <dbReference type="RefSeq" id="XP_022352020.1"/>
    </source>
</evidence>
<dbReference type="GeneID" id="111142960"/>
<gene>
    <name evidence="3 4" type="primary">LOC111142960</name>
</gene>
<dbReference type="InterPro" id="IPR039284">
    <property type="entry name" value="CCDC159/163"/>
</dbReference>
<dbReference type="RefSeq" id="XP_022352019.1">
    <property type="nucleotide sequence ID" value="XM_022496311.1"/>
</dbReference>